<name>A0A0F9UWJ8_9ZZZZ</name>
<dbReference type="AlphaFoldDB" id="A0A0F9UWJ8"/>
<dbReference type="EMBL" id="LAZR01000780">
    <property type="protein sequence ID" value="KKN58008.1"/>
    <property type="molecule type" value="Genomic_DNA"/>
</dbReference>
<gene>
    <name evidence="1" type="ORF">LCGC14_0556660</name>
</gene>
<evidence type="ECO:0000313" key="1">
    <source>
        <dbReference type="EMBL" id="KKN58008.1"/>
    </source>
</evidence>
<organism evidence="1">
    <name type="scientific">marine sediment metagenome</name>
    <dbReference type="NCBI Taxonomy" id="412755"/>
    <lineage>
        <taxon>unclassified sequences</taxon>
        <taxon>metagenomes</taxon>
        <taxon>ecological metagenomes</taxon>
    </lineage>
</organism>
<accession>A0A0F9UWJ8</accession>
<proteinExistence type="predicted"/>
<reference evidence="1" key="1">
    <citation type="journal article" date="2015" name="Nature">
        <title>Complex archaea that bridge the gap between prokaryotes and eukaryotes.</title>
        <authorList>
            <person name="Spang A."/>
            <person name="Saw J.H."/>
            <person name="Jorgensen S.L."/>
            <person name="Zaremba-Niedzwiedzka K."/>
            <person name="Martijn J."/>
            <person name="Lind A.E."/>
            <person name="van Eijk R."/>
            <person name="Schleper C."/>
            <person name="Guy L."/>
            <person name="Ettema T.J."/>
        </authorList>
    </citation>
    <scope>NUCLEOTIDE SEQUENCE</scope>
</reference>
<protein>
    <submittedName>
        <fullName evidence="1">Uncharacterized protein</fullName>
    </submittedName>
</protein>
<sequence>MTREGKYMDMVDVVPYKDECIYCKKIVWFWQKKSCEYIDEKGNPIRLSHLKCKEENEK</sequence>
<comment type="caution">
    <text evidence="1">The sequence shown here is derived from an EMBL/GenBank/DDBJ whole genome shotgun (WGS) entry which is preliminary data.</text>
</comment>